<reference evidence="1 2" key="1">
    <citation type="submission" date="2013-04" db="EMBL/GenBank/DDBJ databases">
        <title>The Genome Sequence of Bacteroides massiliensis dnLKV3.</title>
        <authorList>
            <consortium name="The Broad Institute Genomics Platform"/>
            <consortium name="The Broad Institute Genome Sequencing Center for Infectious Disease"/>
            <person name="Earl A."/>
            <person name="Xavier R."/>
            <person name="Kuhn K."/>
            <person name="Stappenbeck T."/>
            <person name="Walker B."/>
            <person name="Young S."/>
            <person name="Zeng Q."/>
            <person name="Gargeya S."/>
            <person name="Fitzgerald M."/>
            <person name="Haas B."/>
            <person name="Abouelleil A."/>
            <person name="Allen A.W."/>
            <person name="Alvarado L."/>
            <person name="Arachchi H.M."/>
            <person name="Berlin A.M."/>
            <person name="Chapman S.B."/>
            <person name="Gainer-Dewar J."/>
            <person name="Goldberg J."/>
            <person name="Griggs A."/>
            <person name="Gujja S."/>
            <person name="Hansen M."/>
            <person name="Howarth C."/>
            <person name="Imamovic A."/>
            <person name="Ireland A."/>
            <person name="Larimer J."/>
            <person name="McCowan C."/>
            <person name="Murphy C."/>
            <person name="Pearson M."/>
            <person name="Poon T.W."/>
            <person name="Priest M."/>
            <person name="Roberts A."/>
            <person name="Saif S."/>
            <person name="Shea T."/>
            <person name="Sisk P."/>
            <person name="Sykes S."/>
            <person name="Wortman J."/>
            <person name="Nusbaum C."/>
            <person name="Birren B."/>
        </authorList>
    </citation>
    <scope>NUCLEOTIDE SEQUENCE [LARGE SCALE GENOMIC DNA]</scope>
    <source>
        <strain evidence="2">dnLKV3</strain>
    </source>
</reference>
<dbReference type="RefSeq" id="WP_016276579.1">
    <property type="nucleotide sequence ID" value="NZ_CANPVL010000028.1"/>
</dbReference>
<comment type="caution">
    <text evidence="1">The sequence shown here is derived from an EMBL/GenBank/DDBJ whole genome shotgun (WGS) entry which is preliminary data.</text>
</comment>
<dbReference type="HOGENOM" id="CLU_3247301_0_0_10"/>
<dbReference type="AlphaFoldDB" id="R9I7Y4"/>
<organism evidence="1 2">
    <name type="scientific">Phocaeicola sartorii</name>
    <dbReference type="NCBI Taxonomy" id="671267"/>
    <lineage>
        <taxon>Bacteria</taxon>
        <taxon>Pseudomonadati</taxon>
        <taxon>Bacteroidota</taxon>
        <taxon>Bacteroidia</taxon>
        <taxon>Bacteroidales</taxon>
        <taxon>Bacteroidaceae</taxon>
        <taxon>Phocaeicola</taxon>
    </lineage>
</organism>
<evidence type="ECO:0000313" key="2">
    <source>
        <dbReference type="Proteomes" id="UP000014200"/>
    </source>
</evidence>
<protein>
    <submittedName>
        <fullName evidence="1">Uncharacterized protein</fullName>
    </submittedName>
</protein>
<dbReference type="Proteomes" id="UP000014200">
    <property type="component" value="Unassembled WGS sequence"/>
</dbReference>
<keyword evidence="2" id="KW-1185">Reference proteome</keyword>
<accession>R9I7Y4</accession>
<dbReference type="GeneID" id="96993472"/>
<dbReference type="EMBL" id="ASSP01000014">
    <property type="protein sequence ID" value="EOS12387.1"/>
    <property type="molecule type" value="Genomic_DNA"/>
</dbReference>
<gene>
    <name evidence="1" type="ORF">C802_02201</name>
</gene>
<proteinExistence type="predicted"/>
<name>R9I7Y4_9BACT</name>
<evidence type="ECO:0000313" key="1">
    <source>
        <dbReference type="EMBL" id="EOS12387.1"/>
    </source>
</evidence>
<sequence length="42" mass="5224">MKGTDYSKRTVWECRLKSAVRQQTLLEIEYYINHTYLERFRP</sequence>